<evidence type="ECO:0000259" key="2">
    <source>
        <dbReference type="Pfam" id="PF07859"/>
    </source>
</evidence>
<gene>
    <name evidence="3" type="ORF">PVAR5_2580</name>
</gene>
<dbReference type="AlphaFoldDB" id="V5HW31"/>
<keyword evidence="1" id="KW-0378">Hydrolase</keyword>
<dbReference type="InterPro" id="IPR013094">
    <property type="entry name" value="AB_hydrolase_3"/>
</dbReference>
<reference evidence="4" key="1">
    <citation type="journal article" date="2014" name="Genome Announc.">
        <title>Draft genome sequence of the formaldehyde-resistant fungus Byssochlamys spectabilis No. 5 (anamorph Paecilomyces variotii No. 5) (NBRC109023).</title>
        <authorList>
            <person name="Oka T."/>
            <person name="Ekino K."/>
            <person name="Fukuda K."/>
            <person name="Nomura Y."/>
        </authorList>
    </citation>
    <scope>NUCLEOTIDE SEQUENCE [LARGE SCALE GENOMIC DNA]</scope>
    <source>
        <strain evidence="4">No. 5 / NBRC 109023</strain>
    </source>
</reference>
<dbReference type="PANTHER" id="PTHR48081:SF8">
    <property type="entry name" value="ALPHA_BETA HYDROLASE FOLD-3 DOMAIN-CONTAINING PROTEIN-RELATED"/>
    <property type="match status" value="1"/>
</dbReference>
<dbReference type="OrthoDB" id="408631at2759"/>
<dbReference type="Pfam" id="PF07859">
    <property type="entry name" value="Abhydrolase_3"/>
    <property type="match status" value="1"/>
</dbReference>
<proteinExistence type="predicted"/>
<accession>V5HW31</accession>
<feature type="domain" description="Alpha/beta hydrolase fold-3" evidence="2">
    <location>
        <begin position="84"/>
        <end position="297"/>
    </location>
</feature>
<dbReference type="GO" id="GO:0016787">
    <property type="term" value="F:hydrolase activity"/>
    <property type="evidence" value="ECO:0007669"/>
    <property type="project" value="UniProtKB-KW"/>
</dbReference>
<dbReference type="eggNOG" id="KOG1515">
    <property type="taxonomic scope" value="Eukaryota"/>
</dbReference>
<organism evidence="3 4">
    <name type="scientific">Byssochlamys spectabilis (strain No. 5 / NBRC 109023)</name>
    <name type="common">Paecilomyces variotii</name>
    <dbReference type="NCBI Taxonomy" id="1356009"/>
    <lineage>
        <taxon>Eukaryota</taxon>
        <taxon>Fungi</taxon>
        <taxon>Dikarya</taxon>
        <taxon>Ascomycota</taxon>
        <taxon>Pezizomycotina</taxon>
        <taxon>Eurotiomycetes</taxon>
        <taxon>Eurotiomycetidae</taxon>
        <taxon>Eurotiales</taxon>
        <taxon>Thermoascaceae</taxon>
        <taxon>Paecilomyces</taxon>
    </lineage>
</organism>
<protein>
    <recommendedName>
        <fullName evidence="2">Alpha/beta hydrolase fold-3 domain-containing protein</fullName>
    </recommendedName>
</protein>
<dbReference type="InterPro" id="IPR029058">
    <property type="entry name" value="AB_hydrolase_fold"/>
</dbReference>
<evidence type="ECO:0000256" key="1">
    <source>
        <dbReference type="ARBA" id="ARBA00022801"/>
    </source>
</evidence>
<dbReference type="Gene3D" id="3.40.50.1820">
    <property type="entry name" value="alpha/beta hydrolase"/>
    <property type="match status" value="1"/>
</dbReference>
<evidence type="ECO:0000313" key="4">
    <source>
        <dbReference type="Proteomes" id="UP000018001"/>
    </source>
</evidence>
<name>V5HW31_BYSSN</name>
<comment type="caution">
    <text evidence="3">The sequence shown here is derived from an EMBL/GenBank/DDBJ whole genome shotgun (WGS) entry which is preliminary data.</text>
</comment>
<keyword evidence="4" id="KW-1185">Reference proteome</keyword>
<sequence length="327" mass="36079">MDPEFEKALLSHKPQPLLGDNLLEQRERYNAARVASNNATSIEQPSQVEAITREIPVRDGSGILVRIYRPKCSEDEADTRALCVMFHGGGWCFGGLENEDVTCRRISESLGIIVINVDYRLAPEHKFPTGIQDAYDAVKWVAANSPSLKADPKKGFIIGGASAGANYAAAICLALRNVSFYPSITGCFLDTPVVVHPTAVPKRFEKVYQSYVKNKDSPILSQKQLEIFFNLYNGEPTSPWFSPLVHPNGHRGLPPTCFKACGLDPLLDDALIYERVLREEGEVVTKLSVYPGVPHSFNSAFPDLEVSRKWNAETIEGVSWLLGLSTA</sequence>
<dbReference type="PANTHER" id="PTHR48081">
    <property type="entry name" value="AB HYDROLASE SUPERFAMILY PROTEIN C4A8.06C"/>
    <property type="match status" value="1"/>
</dbReference>
<dbReference type="SUPFAM" id="SSF53474">
    <property type="entry name" value="alpha/beta-Hydrolases"/>
    <property type="match status" value="1"/>
</dbReference>
<dbReference type="Proteomes" id="UP000018001">
    <property type="component" value="Unassembled WGS sequence"/>
</dbReference>
<dbReference type="HOGENOM" id="CLU_012494_6_3_1"/>
<dbReference type="InterPro" id="IPR050300">
    <property type="entry name" value="GDXG_lipolytic_enzyme"/>
</dbReference>
<evidence type="ECO:0000313" key="3">
    <source>
        <dbReference type="EMBL" id="GAD93960.1"/>
    </source>
</evidence>
<dbReference type="InParanoid" id="V5HW31"/>
<dbReference type="EMBL" id="BAUL01000073">
    <property type="protein sequence ID" value="GAD93960.1"/>
    <property type="molecule type" value="Genomic_DNA"/>
</dbReference>